<evidence type="ECO:0000256" key="6">
    <source>
        <dbReference type="ARBA" id="ARBA00022889"/>
    </source>
</evidence>
<gene>
    <name evidence="15" type="ORF">CVLEPA_LOCUS26077</name>
</gene>
<evidence type="ECO:0000313" key="16">
    <source>
        <dbReference type="Proteomes" id="UP001642483"/>
    </source>
</evidence>
<dbReference type="Proteomes" id="UP001642483">
    <property type="component" value="Unassembled WGS sequence"/>
</dbReference>
<dbReference type="InterPro" id="IPR049883">
    <property type="entry name" value="NOTCH1_EGF-like"/>
</dbReference>
<comment type="similarity">
    <text evidence="1">Belongs to the thrombospondin family.</text>
</comment>
<evidence type="ECO:0000256" key="1">
    <source>
        <dbReference type="ARBA" id="ARBA00009456"/>
    </source>
</evidence>
<feature type="compositionally biased region" description="Acidic residues" evidence="11">
    <location>
        <begin position="563"/>
        <end position="577"/>
    </location>
</feature>
<dbReference type="InterPro" id="IPR024665">
    <property type="entry name" value="TSP/COMP_CC"/>
</dbReference>
<dbReference type="SUPFAM" id="SSF57196">
    <property type="entry name" value="EGF/Laminin"/>
    <property type="match status" value="1"/>
</dbReference>
<dbReference type="PROSITE" id="PS51236">
    <property type="entry name" value="TSP_CTER"/>
    <property type="match status" value="1"/>
</dbReference>
<dbReference type="SUPFAM" id="SSF49899">
    <property type="entry name" value="Concanavalin A-like lectins/glucanases"/>
    <property type="match status" value="2"/>
</dbReference>
<reference evidence="15 16" key="1">
    <citation type="submission" date="2024-02" db="EMBL/GenBank/DDBJ databases">
        <authorList>
            <person name="Daric V."/>
            <person name="Darras S."/>
        </authorList>
    </citation>
    <scope>NUCLEOTIDE SEQUENCE [LARGE SCALE GENOMIC DNA]</scope>
</reference>
<dbReference type="PROSITE" id="PS51234">
    <property type="entry name" value="TSP3"/>
    <property type="match status" value="2"/>
</dbReference>
<dbReference type="InterPro" id="IPR013320">
    <property type="entry name" value="ConA-like_dom_sf"/>
</dbReference>
<feature type="compositionally biased region" description="Acidic residues" evidence="11">
    <location>
        <begin position="504"/>
        <end position="520"/>
    </location>
</feature>
<dbReference type="InterPro" id="IPR001881">
    <property type="entry name" value="EGF-like_Ca-bd_dom"/>
</dbReference>
<dbReference type="CDD" id="cd00054">
    <property type="entry name" value="EGF_CA"/>
    <property type="match status" value="2"/>
</dbReference>
<dbReference type="Gene3D" id="4.10.1080.10">
    <property type="entry name" value="TSP type-3 repeat"/>
    <property type="match status" value="2"/>
</dbReference>
<dbReference type="Gene3D" id="2.60.120.200">
    <property type="match status" value="2"/>
</dbReference>
<dbReference type="PROSITE" id="PS01186">
    <property type="entry name" value="EGF_2"/>
    <property type="match status" value="1"/>
</dbReference>
<accession>A0ABP0GM78</accession>
<dbReference type="InterPro" id="IPR018097">
    <property type="entry name" value="EGF_Ca-bd_CS"/>
</dbReference>
<dbReference type="CDD" id="cd16076">
    <property type="entry name" value="TSPcc"/>
    <property type="match status" value="1"/>
</dbReference>
<feature type="chain" id="PRO_5046101171" evidence="12">
    <location>
        <begin position="21"/>
        <end position="962"/>
    </location>
</feature>
<evidence type="ECO:0000256" key="5">
    <source>
        <dbReference type="ARBA" id="ARBA00022837"/>
    </source>
</evidence>
<dbReference type="InterPro" id="IPR008859">
    <property type="entry name" value="Thrombospondin_C"/>
</dbReference>
<dbReference type="InterPro" id="IPR000742">
    <property type="entry name" value="EGF"/>
</dbReference>
<feature type="domain" description="EGF-like" evidence="13">
    <location>
        <begin position="424"/>
        <end position="470"/>
    </location>
</feature>
<comment type="caution">
    <text evidence="9">Lacks conserved residue(s) required for the propagation of feature annotation.</text>
</comment>
<organism evidence="15 16">
    <name type="scientific">Clavelina lepadiformis</name>
    <name type="common">Light-bulb sea squirt</name>
    <name type="synonym">Ascidia lepadiformis</name>
    <dbReference type="NCBI Taxonomy" id="159417"/>
    <lineage>
        <taxon>Eukaryota</taxon>
        <taxon>Metazoa</taxon>
        <taxon>Chordata</taxon>
        <taxon>Tunicata</taxon>
        <taxon>Ascidiacea</taxon>
        <taxon>Aplousobranchia</taxon>
        <taxon>Clavelinidae</taxon>
        <taxon>Clavelina</taxon>
    </lineage>
</organism>
<dbReference type="PROSITE" id="PS01187">
    <property type="entry name" value="EGF_CA"/>
    <property type="match status" value="1"/>
</dbReference>
<dbReference type="Pfam" id="PF02412">
    <property type="entry name" value="TSP_3"/>
    <property type="match status" value="5"/>
</dbReference>
<dbReference type="SMART" id="SM00181">
    <property type="entry name" value="EGF"/>
    <property type="match status" value="4"/>
</dbReference>
<evidence type="ECO:0000256" key="4">
    <source>
        <dbReference type="ARBA" id="ARBA00022737"/>
    </source>
</evidence>
<evidence type="ECO:0000256" key="8">
    <source>
        <dbReference type="ARBA" id="ARBA00023180"/>
    </source>
</evidence>
<comment type="caution">
    <text evidence="15">The sequence shown here is derived from an EMBL/GenBank/DDBJ whole genome shotgun (WGS) entry which is preliminary data.</text>
</comment>
<keyword evidence="4" id="KW-0677">Repeat</keyword>
<protein>
    <submittedName>
        <fullName evidence="15">Uncharacterized protein</fullName>
    </submittedName>
</protein>
<evidence type="ECO:0000256" key="11">
    <source>
        <dbReference type="SAM" id="MobiDB-lite"/>
    </source>
</evidence>
<dbReference type="PROSITE" id="PS50026">
    <property type="entry name" value="EGF_3"/>
    <property type="match status" value="1"/>
</dbReference>
<dbReference type="SUPFAM" id="SSF103647">
    <property type="entry name" value="TSP type-3 repeat"/>
    <property type="match status" value="3"/>
</dbReference>
<keyword evidence="5 10" id="KW-0106">Calcium</keyword>
<keyword evidence="3 12" id="KW-0732">Signal</keyword>
<dbReference type="Pfam" id="PF05735">
    <property type="entry name" value="TSP_C"/>
    <property type="match status" value="1"/>
</dbReference>
<dbReference type="Pfam" id="PF07645">
    <property type="entry name" value="EGF_CA"/>
    <property type="match status" value="2"/>
</dbReference>
<evidence type="ECO:0000313" key="15">
    <source>
        <dbReference type="EMBL" id="CAK8692840.1"/>
    </source>
</evidence>
<feature type="domain" description="TSP C-terminal" evidence="14">
    <location>
        <begin position="740"/>
        <end position="954"/>
    </location>
</feature>
<proteinExistence type="inferred from homology"/>
<evidence type="ECO:0000259" key="13">
    <source>
        <dbReference type="PROSITE" id="PS50026"/>
    </source>
</evidence>
<dbReference type="PANTHER" id="PTHR10199">
    <property type="entry name" value="THROMBOSPONDIN"/>
    <property type="match status" value="1"/>
</dbReference>
<evidence type="ECO:0000256" key="7">
    <source>
        <dbReference type="ARBA" id="ARBA00023157"/>
    </source>
</evidence>
<sequence length="962" mass="106590">MEKHCVVLIALIYLVCTAEASKSPGEVDLTKALKNRHLIEVKDKKVSRSFQDGTFLALAIDIKSPFKDTPIVVGFYNGIASAERKFFEIAINGHKGKVLLKYRANDDEDDAMNVATFRNIWLFDNEWHTIIMHLHILPETNSVKASLVVDCVAQARQHISPWMSESSFSSSNETKTFVKFGRRRSVNLKGHVRRAILVTDQTLPYMQRNYMKDCYEGDIPNLPLEEALRMINKFEPMSELIAQISDLSSVMRELYRDLKLHIAETRELRKTMQSCSLCGTVSGVRSTSKTTCKDKPCHDGVKCHDSVDGFVCGECPMGSEGNGTICEDINMCEAVRPCSELTTCENTVDGFSCAACPTGYEETFEKAAVHGSSYDKQVCVDVDECLVNNGGCAKYSRCNNIAGSFSCGDCIKGYAGNQIQGCRAIRHCSDGEINPCHLHASCEVIDKNRGGVEYSCFCDVGYAGNGYVCGKDSDHDGVPDEEISCEDKSCRQDNCPTVPNSGQEDSDNDEEGDKCDEDADNDGISNMEDNCVLVSNPDQQNSDMDWLGDACDNCPNIKNPNQEDTDGNGEGDTCDDDIDGDGITNYADNCPTVPNYQQADTDNDGVGDSCDNCPAVSNPLQVDSDDDLLGDMCDDDADADGDGHQNNVDNCPYVINSAQLDTDNDGQGDACDDDDDDDGVLDYGIGAVADNCRLIYNPSQLDRDEDGIGDACETDQDGDLVKDWRDACPENADVTTTDFRTYQSVVLDPQGDAQVDPYWIVLNQGREIIQTQNSDPGLAIGFDSFDGVDFSGTFFVNTATDDDYAGFIFSYQNSARFYVVTWKQTEQTYWKPTPFRAVARPGLQLKVVNSQKGPGERMRNALWHSYDTPGEVKVLWSDPIKQGWKDKTSYRWELQHRPKVGYIRIIFFHQTEIIADTGVIRDTTIQGGRLGVFCFSQENVIWSNLMYRCNDTQPDSERDSLN</sequence>
<keyword evidence="8" id="KW-0325">Glycoprotein</keyword>
<dbReference type="Pfam" id="PF11598">
    <property type="entry name" value="COMP"/>
    <property type="match status" value="1"/>
</dbReference>
<evidence type="ECO:0000256" key="10">
    <source>
        <dbReference type="PROSITE-ProRule" id="PRU00634"/>
    </source>
</evidence>
<keyword evidence="16" id="KW-1185">Reference proteome</keyword>
<evidence type="ECO:0000256" key="3">
    <source>
        <dbReference type="ARBA" id="ARBA00022729"/>
    </source>
</evidence>
<dbReference type="SMART" id="SM00179">
    <property type="entry name" value="EGF_CA"/>
    <property type="match status" value="3"/>
</dbReference>
<dbReference type="InterPro" id="IPR028974">
    <property type="entry name" value="TSP_type-3_rpt"/>
</dbReference>
<keyword evidence="7" id="KW-1015">Disulfide bond</keyword>
<feature type="repeat" description="TSP type-3" evidence="10">
    <location>
        <begin position="563"/>
        <end position="598"/>
    </location>
</feature>
<feature type="region of interest" description="Disordered" evidence="11">
    <location>
        <begin position="558"/>
        <end position="577"/>
    </location>
</feature>
<dbReference type="Gene3D" id="2.10.25.10">
    <property type="entry name" value="Laminin"/>
    <property type="match status" value="4"/>
</dbReference>
<dbReference type="PANTHER" id="PTHR10199:SF100">
    <property type="entry name" value="THROMBOSPONDIN, ISOFORM A"/>
    <property type="match status" value="1"/>
</dbReference>
<dbReference type="InterPro" id="IPR003367">
    <property type="entry name" value="Thrombospondin_3-like_rpt"/>
</dbReference>
<feature type="region of interest" description="Disordered" evidence="11">
    <location>
        <begin position="496"/>
        <end position="520"/>
    </location>
</feature>
<feature type="repeat" description="TSP type-3" evidence="10">
    <location>
        <begin position="504"/>
        <end position="539"/>
    </location>
</feature>
<evidence type="ECO:0000256" key="2">
    <source>
        <dbReference type="ARBA" id="ARBA00022536"/>
    </source>
</evidence>
<dbReference type="InterPro" id="IPR017897">
    <property type="entry name" value="Thrombospondin_3_rpt"/>
</dbReference>
<feature type="signal peptide" evidence="12">
    <location>
        <begin position="1"/>
        <end position="20"/>
    </location>
</feature>
<evidence type="ECO:0000256" key="12">
    <source>
        <dbReference type="SAM" id="SignalP"/>
    </source>
</evidence>
<keyword evidence="6" id="KW-0130">Cell adhesion</keyword>
<dbReference type="EMBL" id="CAWYQH010000130">
    <property type="protein sequence ID" value="CAK8692840.1"/>
    <property type="molecule type" value="Genomic_DNA"/>
</dbReference>
<evidence type="ECO:0000259" key="14">
    <source>
        <dbReference type="PROSITE" id="PS51236"/>
    </source>
</evidence>
<evidence type="ECO:0000256" key="9">
    <source>
        <dbReference type="PROSITE-ProRule" id="PRU00076"/>
    </source>
</evidence>
<name>A0ABP0GM78_CLALP</name>
<keyword evidence="2 9" id="KW-0245">EGF-like domain</keyword>